<protein>
    <submittedName>
        <fullName evidence="9">Uncharacterized conserved protein YgbK, DUF1537 family</fullName>
    </submittedName>
</protein>
<feature type="domain" description="Four-carbon acid sugar kinase N-terminal" evidence="7">
    <location>
        <begin position="9"/>
        <end position="246"/>
    </location>
</feature>
<evidence type="ECO:0000259" key="8">
    <source>
        <dbReference type="Pfam" id="PF17042"/>
    </source>
</evidence>
<comment type="similarity">
    <text evidence="1">Belongs to the four-carbon acid sugar kinase family.</text>
</comment>
<evidence type="ECO:0000259" key="7">
    <source>
        <dbReference type="Pfam" id="PF07005"/>
    </source>
</evidence>
<dbReference type="GO" id="GO:0016301">
    <property type="term" value="F:kinase activity"/>
    <property type="evidence" value="ECO:0007669"/>
    <property type="project" value="UniProtKB-KW"/>
</dbReference>
<evidence type="ECO:0000256" key="4">
    <source>
        <dbReference type="ARBA" id="ARBA00022777"/>
    </source>
</evidence>
<evidence type="ECO:0000256" key="3">
    <source>
        <dbReference type="ARBA" id="ARBA00022741"/>
    </source>
</evidence>
<dbReference type="Pfam" id="PF17042">
    <property type="entry name" value="NBD_C"/>
    <property type="match status" value="1"/>
</dbReference>
<dbReference type="InterPro" id="IPR037051">
    <property type="entry name" value="4-carb_acid_sugar_kinase_N_sf"/>
</dbReference>
<keyword evidence="5" id="KW-0067">ATP-binding</keyword>
<dbReference type="Proteomes" id="UP000236743">
    <property type="component" value="Unassembled WGS sequence"/>
</dbReference>
<dbReference type="Gene3D" id="3.40.980.20">
    <property type="entry name" value="Four-carbon acid sugar kinase, nucleotide binding domain"/>
    <property type="match status" value="1"/>
</dbReference>
<dbReference type="GO" id="GO:0005524">
    <property type="term" value="F:ATP binding"/>
    <property type="evidence" value="ECO:0007669"/>
    <property type="project" value="UniProtKB-KW"/>
</dbReference>
<dbReference type="OrthoDB" id="7686359at2"/>
<dbReference type="Pfam" id="PF07005">
    <property type="entry name" value="SBD_N"/>
    <property type="match status" value="1"/>
</dbReference>
<evidence type="ECO:0000256" key="2">
    <source>
        <dbReference type="ARBA" id="ARBA00022679"/>
    </source>
</evidence>
<evidence type="ECO:0000256" key="6">
    <source>
        <dbReference type="ARBA" id="ARBA00023277"/>
    </source>
</evidence>
<keyword evidence="3" id="KW-0547">Nucleotide-binding</keyword>
<name>A0A1H6CM90_9HYPH</name>
<dbReference type="AlphaFoldDB" id="A0A1H6CM90"/>
<dbReference type="InterPro" id="IPR031475">
    <property type="entry name" value="NBD_C"/>
</dbReference>
<evidence type="ECO:0000313" key="10">
    <source>
        <dbReference type="Proteomes" id="UP000236743"/>
    </source>
</evidence>
<keyword evidence="6" id="KW-0119">Carbohydrate metabolism</keyword>
<feature type="domain" description="Four-carbon acid sugar kinase nucleotide binding" evidence="8">
    <location>
        <begin position="273"/>
        <end position="423"/>
    </location>
</feature>
<accession>A0A1H6CM90</accession>
<evidence type="ECO:0000313" key="9">
    <source>
        <dbReference type="EMBL" id="SEG73887.1"/>
    </source>
</evidence>
<dbReference type="InterPro" id="IPR042213">
    <property type="entry name" value="NBD_C_sf"/>
</dbReference>
<organism evidence="9 10">
    <name type="scientific">Bosea lathyri</name>
    <dbReference type="NCBI Taxonomy" id="1036778"/>
    <lineage>
        <taxon>Bacteria</taxon>
        <taxon>Pseudomonadati</taxon>
        <taxon>Pseudomonadota</taxon>
        <taxon>Alphaproteobacteria</taxon>
        <taxon>Hyphomicrobiales</taxon>
        <taxon>Boseaceae</taxon>
        <taxon>Bosea</taxon>
    </lineage>
</organism>
<keyword evidence="10" id="KW-1185">Reference proteome</keyword>
<evidence type="ECO:0000256" key="5">
    <source>
        <dbReference type="ARBA" id="ARBA00022840"/>
    </source>
</evidence>
<evidence type="ECO:0000256" key="1">
    <source>
        <dbReference type="ARBA" id="ARBA00005715"/>
    </source>
</evidence>
<dbReference type="EMBL" id="FNUY01000011">
    <property type="protein sequence ID" value="SEG73887.1"/>
    <property type="molecule type" value="Genomic_DNA"/>
</dbReference>
<gene>
    <name evidence="9" type="ORF">SAMN04488115_11130</name>
</gene>
<reference evidence="9 10" key="1">
    <citation type="submission" date="2016-10" db="EMBL/GenBank/DDBJ databases">
        <authorList>
            <person name="de Groot N.N."/>
        </authorList>
    </citation>
    <scope>NUCLEOTIDE SEQUENCE [LARGE SCALE GENOMIC DNA]</scope>
    <source>
        <strain evidence="9 10">DSM 26656</strain>
    </source>
</reference>
<dbReference type="Gene3D" id="3.40.50.10840">
    <property type="entry name" value="Putative sugar-binding, N-terminal domain"/>
    <property type="match status" value="1"/>
</dbReference>
<dbReference type="SUPFAM" id="SSF142764">
    <property type="entry name" value="YgbK-like"/>
    <property type="match status" value="1"/>
</dbReference>
<sequence>MASPSPFYGWYGDDFTGATDTLSALAEQGRRALLFLRIPTPAQMAAAGPLDALGIAGATRSMAPDAMALELDEAGRFFAGQGVSILHYKCCSTFDSAPHVGSIGAAVRALRPHFRNPFLPVVGGQPNLGRYCLFGNLFAAAGIGGPVHRIDRHPTMSVHPVTPMAEADLRRHLAAQGFERIALVDYRSYDETAQDALATGLATEPDAVLLDVSSVSDLAVIGRLISQRLGQLPMLAVGPSSVAQSLAGVWGEAVDHADLPQGDRSPMRDGPVLALVGSLSPVTRNQVEGASGFGKLAIDPQRLLGDPAYIEALRQETVRLLADGNVMLITDRPSQAPENAGGVAAATGLLLRAIIAETRLSRLIVAGGDTSSLAIKSLDIWGLSYRAPLVAGAPLCRAHSDDEHLDGLDIVLKGGQMGPPDFFALAQNVIVHGNAPSSWTSRAAAQIRDPS</sequence>
<keyword evidence="2" id="KW-0808">Transferase</keyword>
<dbReference type="RefSeq" id="WP_103874719.1">
    <property type="nucleotide sequence ID" value="NZ_FNUY01000011.1"/>
</dbReference>
<dbReference type="InterPro" id="IPR010737">
    <property type="entry name" value="4-carb_acid_sugar_kinase_N"/>
</dbReference>
<keyword evidence="4" id="KW-0418">Kinase</keyword>
<proteinExistence type="inferred from homology"/>